<feature type="transmembrane region" description="Helical" evidence="8">
    <location>
        <begin position="229"/>
        <end position="249"/>
    </location>
</feature>
<evidence type="ECO:0000256" key="3">
    <source>
        <dbReference type="ARBA" id="ARBA00022448"/>
    </source>
</evidence>
<feature type="transmembrane region" description="Helical" evidence="8">
    <location>
        <begin position="108"/>
        <end position="127"/>
    </location>
</feature>
<feature type="transmembrane region" description="Helical" evidence="8">
    <location>
        <begin position="200"/>
        <end position="223"/>
    </location>
</feature>
<comment type="similarity">
    <text evidence="2 8">Belongs to the 4-toluene sulfonate uptake permease (TSUP) (TC 2.A.102) family.</text>
</comment>
<evidence type="ECO:0000256" key="5">
    <source>
        <dbReference type="ARBA" id="ARBA00022692"/>
    </source>
</evidence>
<dbReference type="EMBL" id="CP146069">
    <property type="protein sequence ID" value="WWR45469.1"/>
    <property type="molecule type" value="Genomic_DNA"/>
</dbReference>
<dbReference type="InterPro" id="IPR052017">
    <property type="entry name" value="TSUP"/>
</dbReference>
<dbReference type="PANTHER" id="PTHR30269:SF37">
    <property type="entry name" value="MEMBRANE TRANSPORTER PROTEIN"/>
    <property type="match status" value="1"/>
</dbReference>
<feature type="transmembrane region" description="Helical" evidence="8">
    <location>
        <begin position="139"/>
        <end position="163"/>
    </location>
</feature>
<feature type="transmembrane region" description="Helical" evidence="8">
    <location>
        <begin position="83"/>
        <end position="102"/>
    </location>
</feature>
<evidence type="ECO:0000256" key="8">
    <source>
        <dbReference type="RuleBase" id="RU363041"/>
    </source>
</evidence>
<proteinExistence type="inferred from homology"/>
<evidence type="ECO:0000256" key="2">
    <source>
        <dbReference type="ARBA" id="ARBA00009142"/>
    </source>
</evidence>
<dbReference type="Proteomes" id="UP001364156">
    <property type="component" value="Chromosome"/>
</dbReference>
<dbReference type="Pfam" id="PF01925">
    <property type="entry name" value="TauE"/>
    <property type="match status" value="1"/>
</dbReference>
<keyword evidence="3" id="KW-0813">Transport</keyword>
<evidence type="ECO:0000313" key="10">
    <source>
        <dbReference type="Proteomes" id="UP001364156"/>
    </source>
</evidence>
<dbReference type="PANTHER" id="PTHR30269">
    <property type="entry name" value="TRANSMEMBRANE PROTEIN YFCA"/>
    <property type="match status" value="1"/>
</dbReference>
<keyword evidence="10" id="KW-1185">Reference proteome</keyword>
<keyword evidence="7 8" id="KW-0472">Membrane</keyword>
<evidence type="ECO:0000256" key="4">
    <source>
        <dbReference type="ARBA" id="ARBA00022475"/>
    </source>
</evidence>
<dbReference type="InterPro" id="IPR002781">
    <property type="entry name" value="TM_pro_TauE-like"/>
</dbReference>
<comment type="subcellular location">
    <subcellularLocation>
        <location evidence="1 8">Cell membrane</location>
        <topology evidence="1 8">Multi-pass membrane protein</topology>
    </subcellularLocation>
</comment>
<sequence>MPELWSQALAQPGLIWLLGAALAAGLVRGFSGFGTAMVYLPVAGTFLGPFAALTTLLVMDLFGPLPNVPRALRDRHPGDMSRLVLGLVIALPIGVLVLAQVPAEAFRYAVSLIALALLVLLISGYRYRGALTPRLITGTGMLGGFLGGSTGLPGPPVIMLYMASTHPAHVVRATLMLYLVAVDLLMLGVFWLYDRLEPGNLVLGFCVMVPYLLGNILGGWLFRPGQEKIYRGIAYLVIALSAIIGLPFWGG</sequence>
<dbReference type="RefSeq" id="WP_317055227.1">
    <property type="nucleotide sequence ID" value="NZ_CP146069.1"/>
</dbReference>
<evidence type="ECO:0000313" key="9">
    <source>
        <dbReference type="EMBL" id="WWR45469.1"/>
    </source>
</evidence>
<name>A0ABZ2HF92_9RHOB</name>
<keyword evidence="5 8" id="KW-0812">Transmembrane</keyword>
<organism evidence="9 10">
    <name type="scientific">Roseovarius phycicola</name>
    <dbReference type="NCBI Taxonomy" id="3080976"/>
    <lineage>
        <taxon>Bacteria</taxon>
        <taxon>Pseudomonadati</taxon>
        <taxon>Pseudomonadota</taxon>
        <taxon>Alphaproteobacteria</taxon>
        <taxon>Rhodobacterales</taxon>
        <taxon>Roseobacteraceae</taxon>
        <taxon>Roseovarius</taxon>
    </lineage>
</organism>
<protein>
    <recommendedName>
        <fullName evidence="8">Probable membrane transporter protein</fullName>
    </recommendedName>
</protein>
<accession>A0ABZ2HF92</accession>
<evidence type="ECO:0000256" key="7">
    <source>
        <dbReference type="ARBA" id="ARBA00023136"/>
    </source>
</evidence>
<evidence type="ECO:0000256" key="6">
    <source>
        <dbReference type="ARBA" id="ARBA00022989"/>
    </source>
</evidence>
<keyword evidence="6 8" id="KW-1133">Transmembrane helix</keyword>
<feature type="transmembrane region" description="Helical" evidence="8">
    <location>
        <begin position="39"/>
        <end position="62"/>
    </location>
</feature>
<keyword evidence="4 8" id="KW-1003">Cell membrane</keyword>
<reference evidence="9 10" key="1">
    <citation type="submission" date="2023-10" db="EMBL/GenBank/DDBJ databases">
        <title>Roseovarius strain S88 nov., isolated from a marine algae.</title>
        <authorList>
            <person name="Lee M.W."/>
            <person name="Lee J.K."/>
            <person name="Kim J.M."/>
            <person name="Choi D.G."/>
            <person name="Baek J.H."/>
            <person name="Bayburt H."/>
            <person name="Jung J.J."/>
            <person name="Han D.M."/>
            <person name="Jeon C.O."/>
        </authorList>
    </citation>
    <scope>NUCLEOTIDE SEQUENCE [LARGE SCALE GENOMIC DNA]</scope>
    <source>
        <strain evidence="9 10">S88</strain>
    </source>
</reference>
<gene>
    <name evidence="9" type="ORF">RZ517_11735</name>
</gene>
<evidence type="ECO:0000256" key="1">
    <source>
        <dbReference type="ARBA" id="ARBA00004651"/>
    </source>
</evidence>
<feature type="transmembrane region" description="Helical" evidence="8">
    <location>
        <begin position="175"/>
        <end position="193"/>
    </location>
</feature>